<proteinExistence type="predicted"/>
<dbReference type="RefSeq" id="WP_075009092.1">
    <property type="nucleotide sequence ID" value="NZ_FOAP01000015.1"/>
</dbReference>
<accession>A0A1H7XKK9</accession>
<evidence type="ECO:0000313" key="1">
    <source>
        <dbReference type="EMBL" id="SEM34462.1"/>
    </source>
</evidence>
<dbReference type="Proteomes" id="UP000182719">
    <property type="component" value="Unassembled WGS sequence"/>
</dbReference>
<reference evidence="2" key="1">
    <citation type="submission" date="2016-10" db="EMBL/GenBank/DDBJ databases">
        <authorList>
            <person name="Varghese N."/>
            <person name="Submissions S."/>
        </authorList>
    </citation>
    <scope>NUCLEOTIDE SEQUENCE [LARGE SCALE GENOMIC DNA]</scope>
    <source>
        <strain evidence="2">DSM 17044</strain>
    </source>
</reference>
<gene>
    <name evidence="1" type="ORF">SAMN05444354_11566</name>
</gene>
<name>A0A1H7XKK9_STIAU</name>
<dbReference type="AlphaFoldDB" id="A0A1H7XKK9"/>
<organism evidence="1 2">
    <name type="scientific">Stigmatella aurantiaca</name>
    <dbReference type="NCBI Taxonomy" id="41"/>
    <lineage>
        <taxon>Bacteria</taxon>
        <taxon>Pseudomonadati</taxon>
        <taxon>Myxococcota</taxon>
        <taxon>Myxococcia</taxon>
        <taxon>Myxococcales</taxon>
        <taxon>Cystobacterineae</taxon>
        <taxon>Archangiaceae</taxon>
        <taxon>Stigmatella</taxon>
    </lineage>
</organism>
<sequence>MQLESLQLSTLLMMTQLELLQAHRALDGTQEAWQRWLAVSARATAVQDIAGELVLEGQWKASHV</sequence>
<keyword evidence="2" id="KW-1185">Reference proteome</keyword>
<evidence type="ECO:0000313" key="2">
    <source>
        <dbReference type="Proteomes" id="UP000182719"/>
    </source>
</evidence>
<dbReference type="EMBL" id="FOAP01000015">
    <property type="protein sequence ID" value="SEM34462.1"/>
    <property type="molecule type" value="Genomic_DNA"/>
</dbReference>
<dbReference type="OrthoDB" id="5383413at2"/>
<protein>
    <submittedName>
        <fullName evidence="1">Uncharacterized protein</fullName>
    </submittedName>
</protein>